<dbReference type="InterPro" id="IPR011055">
    <property type="entry name" value="Dup_hybrid_motif"/>
</dbReference>
<keyword evidence="3" id="KW-0479">Metal-binding</keyword>
<keyword evidence="10" id="KW-1185">Reference proteome</keyword>
<keyword evidence="5" id="KW-0862">Zinc</keyword>
<dbReference type="InterPro" id="IPR016047">
    <property type="entry name" value="M23ase_b-sheet_dom"/>
</dbReference>
<name>A0A4Q0XMG4_9BACT</name>
<dbReference type="Proteomes" id="UP000290657">
    <property type="component" value="Unassembled WGS sequence"/>
</dbReference>
<dbReference type="GO" id="GO:0004222">
    <property type="term" value="F:metalloendopeptidase activity"/>
    <property type="evidence" value="ECO:0007669"/>
    <property type="project" value="TreeGrafter"/>
</dbReference>
<dbReference type="PANTHER" id="PTHR21666:SF288">
    <property type="entry name" value="CELL DIVISION PROTEIN YTFB"/>
    <property type="match status" value="1"/>
</dbReference>
<dbReference type="OrthoDB" id="9815245at2"/>
<protein>
    <submittedName>
        <fullName evidence="9">Endopeptidase</fullName>
    </submittedName>
</protein>
<dbReference type="Pfam" id="PF01551">
    <property type="entry name" value="Peptidase_M23"/>
    <property type="match status" value="1"/>
</dbReference>
<dbReference type="GO" id="GO:0006508">
    <property type="term" value="P:proteolysis"/>
    <property type="evidence" value="ECO:0007669"/>
    <property type="project" value="UniProtKB-KW"/>
</dbReference>
<evidence type="ECO:0000256" key="1">
    <source>
        <dbReference type="ARBA" id="ARBA00001947"/>
    </source>
</evidence>
<evidence type="ECO:0000256" key="4">
    <source>
        <dbReference type="ARBA" id="ARBA00022801"/>
    </source>
</evidence>
<evidence type="ECO:0000256" key="2">
    <source>
        <dbReference type="ARBA" id="ARBA00022670"/>
    </source>
</evidence>
<evidence type="ECO:0000313" key="10">
    <source>
        <dbReference type="Proteomes" id="UP000290657"/>
    </source>
</evidence>
<dbReference type="SUPFAM" id="SSF51261">
    <property type="entry name" value="Duplicated hybrid motif"/>
    <property type="match status" value="1"/>
</dbReference>
<keyword evidence="6" id="KW-0482">Metalloprotease</keyword>
<evidence type="ECO:0000259" key="8">
    <source>
        <dbReference type="Pfam" id="PF18059"/>
    </source>
</evidence>
<reference evidence="9 10" key="1">
    <citation type="submission" date="2017-10" db="EMBL/GenBank/DDBJ databases">
        <title>Genomics of the genus Arcobacter.</title>
        <authorList>
            <person name="Perez-Cataluna A."/>
            <person name="Figueras M.J."/>
        </authorList>
    </citation>
    <scope>NUCLEOTIDE SEQUENCE [LARGE SCALE GENOMIC DNA]</scope>
    <source>
        <strain evidence="9 10">CECT 8987</strain>
    </source>
</reference>
<dbReference type="CDD" id="cd12797">
    <property type="entry name" value="M23_peptidase"/>
    <property type="match status" value="1"/>
</dbReference>
<dbReference type="GO" id="GO:0046872">
    <property type="term" value="F:metal ion binding"/>
    <property type="evidence" value="ECO:0007669"/>
    <property type="project" value="UniProtKB-KW"/>
</dbReference>
<sequence length="406" mass="46594">MSKYFKKWMNTVKLLITLLLLVSSLIGAELKELTWKKGETFLTFLQSHNIPQTLYFELEKNDRELCSEITAGIKYQVLEENNEMVQVLIPISEEMQLHLYKEKGEFVFTTSPISFEEITQTIAIPINYSPYQDLLDATSNKALANEFVRAFNQVANFKRMRKGDHVAIKYTQRIRMGQYYGTPTIHAALVEVKKKQTYIFKNDGDGLYYDEKGRNLTSFFMKTPVSYTRISDRFTYKRFHPILKRYRAHLGIDYAAPRGRKIYATASGKVIFKGRKGGYGKTIEIRHEGGFKSLYAHMSKYAPGVYSGKWVKQGTHIGYVGSTGVSTGPHLHFGLYKNGRAINPEKIIRVTKNTLKGKAKKEFIAYTKEVSQNLLDTIKNKPQPLNITQFDKQTDLKELLVAKVEA</sequence>
<dbReference type="InterPro" id="IPR040653">
    <property type="entry name" value="Csd3_N"/>
</dbReference>
<accession>A0A4Q0XMG4</accession>
<dbReference type="EMBL" id="PDKN01000009">
    <property type="protein sequence ID" value="RXJ54575.1"/>
    <property type="molecule type" value="Genomic_DNA"/>
</dbReference>
<dbReference type="Pfam" id="PF18059">
    <property type="entry name" value="Csd3_N"/>
    <property type="match status" value="1"/>
</dbReference>
<dbReference type="Gene3D" id="2.70.70.10">
    <property type="entry name" value="Glucose Permease (Domain IIA)"/>
    <property type="match status" value="1"/>
</dbReference>
<evidence type="ECO:0000259" key="7">
    <source>
        <dbReference type="Pfam" id="PF01551"/>
    </source>
</evidence>
<evidence type="ECO:0000256" key="5">
    <source>
        <dbReference type="ARBA" id="ARBA00022833"/>
    </source>
</evidence>
<dbReference type="InterPro" id="IPR050570">
    <property type="entry name" value="Cell_wall_metabolism_enzyme"/>
</dbReference>
<evidence type="ECO:0000313" key="9">
    <source>
        <dbReference type="EMBL" id="RXJ54575.1"/>
    </source>
</evidence>
<keyword evidence="4" id="KW-0378">Hydrolase</keyword>
<feature type="domain" description="Csd3 N-terminal" evidence="8">
    <location>
        <begin position="33"/>
        <end position="113"/>
    </location>
</feature>
<feature type="domain" description="M23ase beta-sheet core" evidence="7">
    <location>
        <begin position="248"/>
        <end position="344"/>
    </location>
</feature>
<proteinExistence type="predicted"/>
<evidence type="ECO:0000256" key="6">
    <source>
        <dbReference type="ARBA" id="ARBA00023049"/>
    </source>
</evidence>
<evidence type="ECO:0000256" key="3">
    <source>
        <dbReference type="ARBA" id="ARBA00022723"/>
    </source>
</evidence>
<dbReference type="AlphaFoldDB" id="A0A4Q0XMG4"/>
<keyword evidence="2" id="KW-0645">Protease</keyword>
<comment type="caution">
    <text evidence="9">The sequence shown here is derived from an EMBL/GenBank/DDBJ whole genome shotgun (WGS) entry which is preliminary data.</text>
</comment>
<organism evidence="9 10">
    <name type="scientific">Candidatus Marinarcus aquaticus</name>
    <dbReference type="NCBI Taxonomy" id="2044504"/>
    <lineage>
        <taxon>Bacteria</taxon>
        <taxon>Pseudomonadati</taxon>
        <taxon>Campylobacterota</taxon>
        <taxon>Epsilonproteobacteria</taxon>
        <taxon>Campylobacterales</taxon>
        <taxon>Arcobacteraceae</taxon>
        <taxon>Candidatus Marinarcus</taxon>
    </lineage>
</organism>
<dbReference type="Gene3D" id="3.10.450.350">
    <property type="match status" value="1"/>
</dbReference>
<comment type="cofactor">
    <cofactor evidence="1">
        <name>Zn(2+)</name>
        <dbReference type="ChEBI" id="CHEBI:29105"/>
    </cofactor>
</comment>
<gene>
    <name evidence="9" type="ORF">CRV04_11095</name>
</gene>
<dbReference type="PANTHER" id="PTHR21666">
    <property type="entry name" value="PEPTIDASE-RELATED"/>
    <property type="match status" value="1"/>
</dbReference>